<dbReference type="AlphaFoldDB" id="A0A9P6MFP3"/>
<accession>A0A9P6MFP3</accession>
<dbReference type="InterPro" id="IPR036188">
    <property type="entry name" value="FAD/NAD-bd_sf"/>
</dbReference>
<dbReference type="EMBL" id="JAAAHW010001093">
    <property type="protein sequence ID" value="KAF9996879.1"/>
    <property type="molecule type" value="Genomic_DNA"/>
</dbReference>
<proteinExistence type="predicted"/>
<organism evidence="1 2">
    <name type="scientific">Modicella reniformis</name>
    <dbReference type="NCBI Taxonomy" id="1440133"/>
    <lineage>
        <taxon>Eukaryota</taxon>
        <taxon>Fungi</taxon>
        <taxon>Fungi incertae sedis</taxon>
        <taxon>Mucoromycota</taxon>
        <taxon>Mortierellomycotina</taxon>
        <taxon>Mortierellomycetes</taxon>
        <taxon>Mortierellales</taxon>
        <taxon>Mortierellaceae</taxon>
        <taxon>Modicella</taxon>
    </lineage>
</organism>
<protein>
    <submittedName>
        <fullName evidence="1">Uncharacterized protein</fullName>
    </submittedName>
</protein>
<evidence type="ECO:0000313" key="1">
    <source>
        <dbReference type="EMBL" id="KAF9996879.1"/>
    </source>
</evidence>
<dbReference type="Gene3D" id="3.50.50.60">
    <property type="entry name" value="FAD/NAD(P)-binding domain"/>
    <property type="match status" value="1"/>
</dbReference>
<keyword evidence="2" id="KW-1185">Reference proteome</keyword>
<feature type="non-terminal residue" evidence="1">
    <location>
        <position position="1"/>
    </location>
</feature>
<name>A0A9P6MFP3_9FUNG</name>
<dbReference type="Gene3D" id="3.40.50.720">
    <property type="entry name" value="NAD(P)-binding Rossmann-like Domain"/>
    <property type="match status" value="1"/>
</dbReference>
<evidence type="ECO:0000313" key="2">
    <source>
        <dbReference type="Proteomes" id="UP000749646"/>
    </source>
</evidence>
<gene>
    <name evidence="1" type="ORF">BGZ65_007546</name>
</gene>
<sequence length="150" mass="17121">ESTALKVNSVITKQRVVAISEKETLKCGLAFWSIGDKSLESLESRDVSFYEPKRIVPNVDGKVMRTKHCKLVPGLYAGRRLKHEPIGVIATTNGRRLPDCRNHHCGLDKWPAYAEHRPWVIYTRKPAKLFLELLRSKGRRTVSLRGLEED</sequence>
<comment type="caution">
    <text evidence="1">The sequence shown here is derived from an EMBL/GenBank/DDBJ whole genome shotgun (WGS) entry which is preliminary data.</text>
</comment>
<dbReference type="Proteomes" id="UP000749646">
    <property type="component" value="Unassembled WGS sequence"/>
</dbReference>
<dbReference type="OrthoDB" id="333024at2759"/>
<reference evidence="1" key="1">
    <citation type="journal article" date="2020" name="Fungal Divers.">
        <title>Resolving the Mortierellaceae phylogeny through synthesis of multi-gene phylogenetics and phylogenomics.</title>
        <authorList>
            <person name="Vandepol N."/>
            <person name="Liber J."/>
            <person name="Desiro A."/>
            <person name="Na H."/>
            <person name="Kennedy M."/>
            <person name="Barry K."/>
            <person name="Grigoriev I.V."/>
            <person name="Miller A.N."/>
            <person name="O'Donnell K."/>
            <person name="Stajich J.E."/>
            <person name="Bonito G."/>
        </authorList>
    </citation>
    <scope>NUCLEOTIDE SEQUENCE</scope>
    <source>
        <strain evidence="1">MES-2147</strain>
    </source>
</reference>